<evidence type="ECO:0000313" key="1">
    <source>
        <dbReference type="EMBL" id="KAL0938584.1"/>
    </source>
</evidence>
<evidence type="ECO:0000313" key="2">
    <source>
        <dbReference type="Proteomes" id="UP000805649"/>
    </source>
</evidence>
<proteinExistence type="predicted"/>
<accession>A0ACC3Z3B5</accession>
<name>A0ACC3Z3B5_COLTU</name>
<sequence length="108" mass="11656">MASQDDYSDIPREVPASADTEKDPENVVRGHKATLNNPQVSNEAKEHSRQVLNDIGEPYDQSGGGQTTKNDGQKDPGNVARGLKASINNPGVSDEAKERAQEKLDQLS</sequence>
<comment type="caution">
    <text evidence="1">The sequence shown here is derived from an EMBL/GenBank/DDBJ whole genome shotgun (WGS) entry which is preliminary data.</text>
</comment>
<dbReference type="Proteomes" id="UP000805649">
    <property type="component" value="Unassembled WGS sequence"/>
</dbReference>
<dbReference type="EMBL" id="VUJX02000003">
    <property type="protein sequence ID" value="KAL0938584.1"/>
    <property type="molecule type" value="Genomic_DNA"/>
</dbReference>
<organism evidence="1 2">
    <name type="scientific">Colletotrichum truncatum</name>
    <name type="common">Anthracnose fungus</name>
    <name type="synonym">Colletotrichum capsici</name>
    <dbReference type="NCBI Taxonomy" id="5467"/>
    <lineage>
        <taxon>Eukaryota</taxon>
        <taxon>Fungi</taxon>
        <taxon>Dikarya</taxon>
        <taxon>Ascomycota</taxon>
        <taxon>Pezizomycotina</taxon>
        <taxon>Sordariomycetes</taxon>
        <taxon>Hypocreomycetidae</taxon>
        <taxon>Glomerellales</taxon>
        <taxon>Glomerellaceae</taxon>
        <taxon>Colletotrichum</taxon>
        <taxon>Colletotrichum truncatum species complex</taxon>
    </lineage>
</organism>
<reference evidence="1 2" key="1">
    <citation type="journal article" date="2020" name="Phytopathology">
        <title>Genome Sequence Resources of Colletotrichum truncatum, C. plurivorum, C. musicola, and C. sojae: Four Species Pathogenic to Soybean (Glycine max).</title>
        <authorList>
            <person name="Rogerio F."/>
            <person name="Boufleur T.R."/>
            <person name="Ciampi-Guillardi M."/>
            <person name="Sukno S.A."/>
            <person name="Thon M.R."/>
            <person name="Massola Junior N.S."/>
            <person name="Baroncelli R."/>
        </authorList>
    </citation>
    <scope>NUCLEOTIDE SEQUENCE [LARGE SCALE GENOMIC DNA]</scope>
    <source>
        <strain evidence="1 2">CMES1059</strain>
    </source>
</reference>
<keyword evidence="2" id="KW-1185">Reference proteome</keyword>
<gene>
    <name evidence="1" type="ORF">CTRU02_205194</name>
</gene>
<protein>
    <submittedName>
        <fullName evidence="1">Conidiation protein</fullName>
    </submittedName>
</protein>